<dbReference type="AlphaFoldDB" id="A0A0U1PY12"/>
<dbReference type="GO" id="GO:0005507">
    <property type="term" value="F:copper ion binding"/>
    <property type="evidence" value="ECO:0007669"/>
    <property type="project" value="TreeGrafter"/>
</dbReference>
<evidence type="ECO:0000313" key="3">
    <source>
        <dbReference type="Proteomes" id="UP000050580"/>
    </source>
</evidence>
<proteinExistence type="inferred from homology"/>
<dbReference type="EMBL" id="LBNQ01000033">
    <property type="protein sequence ID" value="KKW67361.1"/>
    <property type="molecule type" value="Genomic_DNA"/>
</dbReference>
<dbReference type="InterPro" id="IPR004323">
    <property type="entry name" value="Ion_tolerance_CutA"/>
</dbReference>
<comment type="similarity">
    <text evidence="1">Belongs to the CutA family.</text>
</comment>
<organism evidence="2 3">
    <name type="scientific">Lampropedia cohaerens</name>
    <dbReference type="NCBI Taxonomy" id="1610491"/>
    <lineage>
        <taxon>Bacteria</taxon>
        <taxon>Pseudomonadati</taxon>
        <taxon>Pseudomonadota</taxon>
        <taxon>Betaproteobacteria</taxon>
        <taxon>Burkholderiales</taxon>
        <taxon>Comamonadaceae</taxon>
        <taxon>Lampropedia</taxon>
    </lineage>
</organism>
<dbReference type="Gene3D" id="3.30.70.120">
    <property type="match status" value="1"/>
</dbReference>
<dbReference type="PANTHER" id="PTHR23419:SF8">
    <property type="entry name" value="FI09726P"/>
    <property type="match status" value="1"/>
</dbReference>
<dbReference type="InterPro" id="IPR015867">
    <property type="entry name" value="N-reg_PII/ATP_PRibTrfase_C"/>
</dbReference>
<gene>
    <name evidence="2" type="ORF">AAV94_10985</name>
</gene>
<dbReference type="OrthoDB" id="37622at2"/>
<dbReference type="RefSeq" id="WP_046742290.1">
    <property type="nucleotide sequence ID" value="NZ_LBNQ01000033.1"/>
</dbReference>
<dbReference type="GO" id="GO:0010038">
    <property type="term" value="P:response to metal ion"/>
    <property type="evidence" value="ECO:0007669"/>
    <property type="project" value="InterPro"/>
</dbReference>
<sequence length="109" mass="12080">MMLTWIVTTVARQEDAAKLAQLALDARLAACVQTESIESRYRWKGEVVQERELRLLFKTTAAASARLQALLKAHHPYEEPALYALQPSEVAPTFAAWVASEVAQPDVAT</sequence>
<protein>
    <recommendedName>
        <fullName evidence="4">Cytochrome C biogenesis protein</fullName>
    </recommendedName>
</protein>
<evidence type="ECO:0000313" key="2">
    <source>
        <dbReference type="EMBL" id="KKW67361.1"/>
    </source>
</evidence>
<dbReference type="Pfam" id="PF03091">
    <property type="entry name" value="CutA1"/>
    <property type="match status" value="1"/>
</dbReference>
<evidence type="ECO:0000256" key="1">
    <source>
        <dbReference type="ARBA" id="ARBA00010169"/>
    </source>
</evidence>
<dbReference type="PANTHER" id="PTHR23419">
    <property type="entry name" value="DIVALENT CATION TOLERANCE CUTA-RELATED"/>
    <property type="match status" value="1"/>
</dbReference>
<reference evidence="2 3" key="1">
    <citation type="submission" date="2015-05" db="EMBL/GenBank/DDBJ databases">
        <title>Draft genome sequence of Lampropedia sp. CT6, isolated from the microbial mat of a hot water spring, located at Manikaran, India.</title>
        <authorList>
            <person name="Tripathi C."/>
            <person name="Rani P."/>
            <person name="Mahato N.K."/>
            <person name="Lal R."/>
        </authorList>
    </citation>
    <scope>NUCLEOTIDE SEQUENCE [LARGE SCALE GENOMIC DNA]</scope>
    <source>
        <strain evidence="2 3">CT6</strain>
    </source>
</reference>
<name>A0A0U1PY12_9BURK</name>
<dbReference type="SUPFAM" id="SSF54913">
    <property type="entry name" value="GlnB-like"/>
    <property type="match status" value="1"/>
</dbReference>
<dbReference type="InterPro" id="IPR011322">
    <property type="entry name" value="N-reg_PII-like_a/b"/>
</dbReference>
<keyword evidence="3" id="KW-1185">Reference proteome</keyword>
<dbReference type="STRING" id="1610491.AAV94_10985"/>
<evidence type="ECO:0008006" key="4">
    <source>
        <dbReference type="Google" id="ProtNLM"/>
    </source>
</evidence>
<comment type="caution">
    <text evidence="2">The sequence shown here is derived from an EMBL/GenBank/DDBJ whole genome shotgun (WGS) entry which is preliminary data.</text>
</comment>
<accession>A0A0U1PY12</accession>
<dbReference type="Proteomes" id="UP000050580">
    <property type="component" value="Unassembled WGS sequence"/>
</dbReference>